<comment type="caution">
    <text evidence="1">The sequence shown here is derived from an EMBL/GenBank/DDBJ whole genome shotgun (WGS) entry which is preliminary data.</text>
</comment>
<dbReference type="Proteomes" id="UP001243989">
    <property type="component" value="Unassembled WGS sequence"/>
</dbReference>
<dbReference type="RefSeq" id="XP_060447091.1">
    <property type="nucleotide sequence ID" value="XM_060584108.1"/>
</dbReference>
<evidence type="ECO:0000313" key="1">
    <source>
        <dbReference type="EMBL" id="KAK1638484.1"/>
    </source>
</evidence>
<dbReference type="EMBL" id="JAHMHQ010000007">
    <property type="protein sequence ID" value="KAK1638484.1"/>
    <property type="molecule type" value="Genomic_DNA"/>
</dbReference>
<protein>
    <submittedName>
        <fullName evidence="1">Uncharacterized protein</fullName>
    </submittedName>
</protein>
<evidence type="ECO:0000313" key="2">
    <source>
        <dbReference type="Proteomes" id="UP001243989"/>
    </source>
</evidence>
<feature type="non-terminal residue" evidence="1">
    <location>
        <position position="1"/>
    </location>
</feature>
<reference evidence="1" key="1">
    <citation type="submission" date="2021-06" db="EMBL/GenBank/DDBJ databases">
        <title>Comparative genomics, transcriptomics and evolutionary studies reveal genomic signatures of adaptation to plant cell wall in hemibiotrophic fungi.</title>
        <authorList>
            <consortium name="DOE Joint Genome Institute"/>
            <person name="Baroncelli R."/>
            <person name="Diaz J.F."/>
            <person name="Benocci T."/>
            <person name="Peng M."/>
            <person name="Battaglia E."/>
            <person name="Haridas S."/>
            <person name="Andreopoulos W."/>
            <person name="Labutti K."/>
            <person name="Pangilinan J."/>
            <person name="Floch G.L."/>
            <person name="Makela M.R."/>
            <person name="Henrissat B."/>
            <person name="Grigoriev I.V."/>
            <person name="Crouch J.A."/>
            <person name="De Vries R.P."/>
            <person name="Sukno S.A."/>
            <person name="Thon M.R."/>
        </authorList>
    </citation>
    <scope>NUCLEOTIDE SEQUENCE</scope>
    <source>
        <strain evidence="1">CBS 102054</strain>
    </source>
</reference>
<proteinExistence type="predicted"/>
<sequence length="57" mass="6625">KPHSRESLIPHVMHTLTAVRQYDDYESLCMRVRIDVAMALIEAPRFSGVEWKRLAIS</sequence>
<accession>A0AAJ0EGZ5</accession>
<dbReference type="AlphaFoldDB" id="A0AAJ0EGZ5"/>
<organism evidence="1 2">
    <name type="scientific">Colletotrichum phormii</name>
    <dbReference type="NCBI Taxonomy" id="359342"/>
    <lineage>
        <taxon>Eukaryota</taxon>
        <taxon>Fungi</taxon>
        <taxon>Dikarya</taxon>
        <taxon>Ascomycota</taxon>
        <taxon>Pezizomycotina</taxon>
        <taxon>Sordariomycetes</taxon>
        <taxon>Hypocreomycetidae</taxon>
        <taxon>Glomerellales</taxon>
        <taxon>Glomerellaceae</taxon>
        <taxon>Colletotrichum</taxon>
        <taxon>Colletotrichum acutatum species complex</taxon>
    </lineage>
</organism>
<keyword evidence="2" id="KW-1185">Reference proteome</keyword>
<gene>
    <name evidence="1" type="ORF">BDP81DRAFT_315746</name>
</gene>
<dbReference type="GeneID" id="85468970"/>
<name>A0AAJ0EGZ5_9PEZI</name>